<keyword evidence="3 7" id="KW-0507">mRNA processing</keyword>
<gene>
    <name evidence="9" type="ORF">MCUN1_002318</name>
</gene>
<organism evidence="9 10">
    <name type="scientific">Malassezia cuniculi</name>
    <dbReference type="NCBI Taxonomy" id="948313"/>
    <lineage>
        <taxon>Eukaryota</taxon>
        <taxon>Fungi</taxon>
        <taxon>Dikarya</taxon>
        <taxon>Basidiomycota</taxon>
        <taxon>Ustilaginomycotina</taxon>
        <taxon>Malasseziomycetes</taxon>
        <taxon>Malasseziales</taxon>
        <taxon>Malasseziaceae</taxon>
        <taxon>Malassezia</taxon>
    </lineage>
</organism>
<keyword evidence="4 7" id="KW-0747">Spliceosome</keyword>
<proteinExistence type="inferred from homology"/>
<evidence type="ECO:0000256" key="8">
    <source>
        <dbReference type="SAM" id="MobiDB-lite"/>
    </source>
</evidence>
<evidence type="ECO:0000256" key="4">
    <source>
        <dbReference type="ARBA" id="ARBA00022728"/>
    </source>
</evidence>
<reference evidence="9" key="1">
    <citation type="submission" date="2023-03" db="EMBL/GenBank/DDBJ databases">
        <title>Mating type loci evolution in Malassezia.</title>
        <authorList>
            <person name="Coelho M.A."/>
        </authorList>
    </citation>
    <scope>NUCLEOTIDE SEQUENCE</scope>
    <source>
        <strain evidence="9">CBS 11721</strain>
    </source>
</reference>
<evidence type="ECO:0000313" key="9">
    <source>
        <dbReference type="EMBL" id="WFD35464.1"/>
    </source>
</evidence>
<dbReference type="GO" id="GO:0000398">
    <property type="term" value="P:mRNA splicing, via spliceosome"/>
    <property type="evidence" value="ECO:0007669"/>
    <property type="project" value="UniProtKB-UniRule"/>
</dbReference>
<evidence type="ECO:0000256" key="7">
    <source>
        <dbReference type="RuleBase" id="RU367025"/>
    </source>
</evidence>
<comment type="similarity">
    <text evidence="2 7">Belongs to the PRP38 family.</text>
</comment>
<evidence type="ECO:0000256" key="2">
    <source>
        <dbReference type="ARBA" id="ARBA00006164"/>
    </source>
</evidence>
<evidence type="ECO:0000256" key="6">
    <source>
        <dbReference type="ARBA" id="ARBA00023242"/>
    </source>
</evidence>
<feature type="compositionally biased region" description="Basic and acidic residues" evidence="8">
    <location>
        <begin position="258"/>
        <end position="320"/>
    </location>
</feature>
<sequence>MANTTVKGAEIVHGTNPQFLVERVIRARIYDSTYWKQDCFGLTAATLVDRAAELQYVGGTYGMLRPSPFLCLLLKMLQLAPEREIVLEYLGATELKYVAVLTRYLRAVAAMYVRLVFKSLDVYEILEPMLNDYHKLRWRDASGNFVLSHMDEFVDKLLTEERVCDLILPRLARRDVVEENEGLRPRISPLEEALAGDSDSDDELKAVRQARRARIARADALRATRKVVHEDYNFDYASQESDDEYLGARYRSPGSVSPDRRSISPDRRSISPDRRSVSPDRRSVSPDRRSVSPDRRSVSPDRRSVSPDRRSISPDRRSISPDRIVSPPANPQKHIG</sequence>
<evidence type="ECO:0000256" key="3">
    <source>
        <dbReference type="ARBA" id="ARBA00022664"/>
    </source>
</evidence>
<dbReference type="EMBL" id="CP119879">
    <property type="protein sequence ID" value="WFD35464.1"/>
    <property type="molecule type" value="Genomic_DNA"/>
</dbReference>
<keyword evidence="6 7" id="KW-0539">Nucleus</keyword>
<comment type="function">
    <text evidence="7">Required for pre-mRNA splicing.</text>
</comment>
<evidence type="ECO:0000256" key="5">
    <source>
        <dbReference type="ARBA" id="ARBA00023187"/>
    </source>
</evidence>
<evidence type="ECO:0000313" key="10">
    <source>
        <dbReference type="Proteomes" id="UP001219933"/>
    </source>
</evidence>
<dbReference type="InterPro" id="IPR005037">
    <property type="entry name" value="PRP38"/>
</dbReference>
<evidence type="ECO:0000256" key="1">
    <source>
        <dbReference type="ARBA" id="ARBA00004123"/>
    </source>
</evidence>
<keyword evidence="5 7" id="KW-0508">mRNA splicing</keyword>
<protein>
    <recommendedName>
        <fullName evidence="7">Pre-mRNA-splicing factor 38</fullName>
    </recommendedName>
</protein>
<feature type="region of interest" description="Disordered" evidence="8">
    <location>
        <begin position="245"/>
        <end position="336"/>
    </location>
</feature>
<name>A0AAF0EVS7_9BASI</name>
<dbReference type="GO" id="GO:0005681">
    <property type="term" value="C:spliceosomal complex"/>
    <property type="evidence" value="ECO:0007669"/>
    <property type="project" value="UniProtKB-KW"/>
</dbReference>
<comment type="subcellular location">
    <subcellularLocation>
        <location evidence="1 7">Nucleus</location>
    </subcellularLocation>
</comment>
<dbReference type="AlphaFoldDB" id="A0AAF0EVS7"/>
<dbReference type="PANTHER" id="PTHR23142">
    <property type="entry name" value="PRE-MRNA-SPLICING FACTOR 38A-RELATED"/>
    <property type="match status" value="1"/>
</dbReference>
<keyword evidence="10" id="KW-1185">Reference proteome</keyword>
<dbReference type="Proteomes" id="UP001219933">
    <property type="component" value="Chromosome 3"/>
</dbReference>
<dbReference type="Pfam" id="PF03371">
    <property type="entry name" value="PRP38"/>
    <property type="match status" value="1"/>
</dbReference>
<accession>A0AAF0EVS7</accession>